<dbReference type="Pfam" id="PF07228">
    <property type="entry name" value="SpoIIE"/>
    <property type="match status" value="1"/>
</dbReference>
<evidence type="ECO:0000313" key="5">
    <source>
        <dbReference type="EMBL" id="QGY43169.1"/>
    </source>
</evidence>
<dbReference type="InterPro" id="IPR036457">
    <property type="entry name" value="PPM-type-like_dom_sf"/>
</dbReference>
<keyword evidence="1" id="KW-0378">Hydrolase</keyword>
<dbReference type="KEGG" id="mcos:GM418_05700"/>
<dbReference type="Gene3D" id="3.30.450.20">
    <property type="entry name" value="PAS domain"/>
    <property type="match status" value="2"/>
</dbReference>
<dbReference type="GO" id="GO:0007165">
    <property type="term" value="P:signal transduction"/>
    <property type="evidence" value="ECO:0007669"/>
    <property type="project" value="InterPro"/>
</dbReference>
<dbReference type="Gene3D" id="3.60.40.10">
    <property type="entry name" value="PPM-type phosphatase domain"/>
    <property type="match status" value="1"/>
</dbReference>
<gene>
    <name evidence="5" type="ORF">GM418_05700</name>
</gene>
<dbReference type="Gene3D" id="6.10.340.10">
    <property type="match status" value="1"/>
</dbReference>
<sequence>MKNSKFRSISTRLVSDIVLFCSILFILIIGAFYWYSRQSIQENNEKLASSLAETTVLKISNVLSPVERILNNYTWMLEQELLPADSVYTLTRKVVENNSNVVGCAIAFEPYTYIKKGYYFAPYSYRTDSSVVSIQLGNANYEYFFMDWYQIPHTLNRSYWSNPYFDEGGANQLLTTYSVPFYALKDSTPRGIMTVDVSLEWLAQLVNQVKILDSGYAAIIGPNGTFISHPDQEFIMNKTIFSYAEETNNSELRAIGQNMIKGKTAYQSVSIENTSYQLYYTALPGMDWSIMILFPEKEMFASLHFLFIILLCSIVVALFSLAIVIQRIVKAKTSSLSQFAEAAKKTARGDFKAQLPVITANDEILQLKEAFAFLQTEIQEYIRNLQQATIEREKMESELRIARNIQMGLIPKIFPPFPNHPQIDLYAELEPAREVGGDLYDFFLTDDNHLCFVIGDVSGKGVPASLFMAVTRTLLRTVANQNKSPQTIINELNQALASDNEENMFVTLFLGILNLKTGELDYVNAGHNAPILLREGQPPRAVPVVTNIPLGVLPQFDFAQGQMLLESNDNLFLYTDGINEAENISQELYSTERLMRSLEENQSKDPQELIGAIIASVNKFADGNVQSDDMTLLALKYSGQEII</sequence>
<dbReference type="SMART" id="SM00331">
    <property type="entry name" value="PP2C_SIG"/>
    <property type="match status" value="1"/>
</dbReference>
<dbReference type="PANTHER" id="PTHR43156">
    <property type="entry name" value="STAGE II SPORULATION PROTEIN E-RELATED"/>
    <property type="match status" value="1"/>
</dbReference>
<feature type="transmembrane region" description="Helical" evidence="3">
    <location>
        <begin position="303"/>
        <end position="325"/>
    </location>
</feature>
<dbReference type="GO" id="GO:0016791">
    <property type="term" value="F:phosphatase activity"/>
    <property type="evidence" value="ECO:0007669"/>
    <property type="project" value="TreeGrafter"/>
</dbReference>
<evidence type="ECO:0000256" key="1">
    <source>
        <dbReference type="ARBA" id="ARBA00022801"/>
    </source>
</evidence>
<dbReference type="Pfam" id="PF22673">
    <property type="entry name" value="MCP-like_PDC_1"/>
    <property type="match status" value="1"/>
</dbReference>
<keyword evidence="2" id="KW-0175">Coiled coil</keyword>
<dbReference type="AlphaFoldDB" id="A0A6I6JPU5"/>
<feature type="domain" description="HAMP" evidence="4">
    <location>
        <begin position="330"/>
        <end position="383"/>
    </location>
</feature>
<dbReference type="Pfam" id="PF00672">
    <property type="entry name" value="HAMP"/>
    <property type="match status" value="1"/>
</dbReference>
<reference evidence="5 6" key="1">
    <citation type="submission" date="2019-11" db="EMBL/GenBank/DDBJ databases">
        <authorList>
            <person name="Zheng R.K."/>
            <person name="Sun C.M."/>
        </authorList>
    </citation>
    <scope>NUCLEOTIDE SEQUENCE [LARGE SCALE GENOMIC DNA]</scope>
    <source>
        <strain evidence="5 6">WC007</strain>
    </source>
</reference>
<keyword evidence="3" id="KW-1133">Transmembrane helix</keyword>
<feature type="coiled-coil region" evidence="2">
    <location>
        <begin position="364"/>
        <end position="405"/>
    </location>
</feature>
<dbReference type="CDD" id="cd06225">
    <property type="entry name" value="HAMP"/>
    <property type="match status" value="1"/>
</dbReference>
<dbReference type="SUPFAM" id="SSF158472">
    <property type="entry name" value="HAMP domain-like"/>
    <property type="match status" value="1"/>
</dbReference>
<dbReference type="InterPro" id="IPR052016">
    <property type="entry name" value="Bact_Sigma-Reg"/>
</dbReference>
<dbReference type="PANTHER" id="PTHR43156:SF2">
    <property type="entry name" value="STAGE II SPORULATION PROTEIN E"/>
    <property type="match status" value="1"/>
</dbReference>
<dbReference type="Proteomes" id="UP000428260">
    <property type="component" value="Chromosome"/>
</dbReference>
<organism evidence="5 6">
    <name type="scientific">Maribellus comscasis</name>
    <dbReference type="NCBI Taxonomy" id="2681766"/>
    <lineage>
        <taxon>Bacteria</taxon>
        <taxon>Pseudomonadati</taxon>
        <taxon>Bacteroidota</taxon>
        <taxon>Bacteroidia</taxon>
        <taxon>Marinilabiliales</taxon>
        <taxon>Prolixibacteraceae</taxon>
        <taxon>Maribellus</taxon>
    </lineage>
</organism>
<evidence type="ECO:0000313" key="6">
    <source>
        <dbReference type="Proteomes" id="UP000428260"/>
    </source>
</evidence>
<dbReference type="RefSeq" id="WP_158864035.1">
    <property type="nucleotide sequence ID" value="NZ_CP046401.1"/>
</dbReference>
<keyword evidence="6" id="KW-1185">Reference proteome</keyword>
<dbReference type="CDD" id="cd12912">
    <property type="entry name" value="PDC2_MCP_like"/>
    <property type="match status" value="1"/>
</dbReference>
<dbReference type="SUPFAM" id="SSF81606">
    <property type="entry name" value="PP2C-like"/>
    <property type="match status" value="1"/>
</dbReference>
<dbReference type="InterPro" id="IPR001932">
    <property type="entry name" value="PPM-type_phosphatase-like_dom"/>
</dbReference>
<dbReference type="InterPro" id="IPR003660">
    <property type="entry name" value="HAMP_dom"/>
</dbReference>
<keyword evidence="3" id="KW-0472">Membrane</keyword>
<dbReference type="PROSITE" id="PS50885">
    <property type="entry name" value="HAMP"/>
    <property type="match status" value="1"/>
</dbReference>
<accession>A0A6I6JPU5</accession>
<dbReference type="GO" id="GO:0016020">
    <property type="term" value="C:membrane"/>
    <property type="evidence" value="ECO:0007669"/>
    <property type="project" value="InterPro"/>
</dbReference>
<keyword evidence="3" id="KW-0812">Transmembrane</keyword>
<evidence type="ECO:0000259" key="4">
    <source>
        <dbReference type="PROSITE" id="PS50885"/>
    </source>
</evidence>
<name>A0A6I6JPU5_9BACT</name>
<proteinExistence type="predicted"/>
<dbReference type="EMBL" id="CP046401">
    <property type="protein sequence ID" value="QGY43169.1"/>
    <property type="molecule type" value="Genomic_DNA"/>
</dbReference>
<evidence type="ECO:0000256" key="3">
    <source>
        <dbReference type="SAM" id="Phobius"/>
    </source>
</evidence>
<protein>
    <submittedName>
        <fullName evidence="5">SpoIIE family protein phosphatase</fullName>
    </submittedName>
</protein>
<feature type="transmembrane region" description="Helical" evidence="3">
    <location>
        <begin position="12"/>
        <end position="35"/>
    </location>
</feature>
<dbReference type="CDD" id="cd12913">
    <property type="entry name" value="PDC1_MCP_like"/>
    <property type="match status" value="1"/>
</dbReference>
<dbReference type="SMART" id="SM00304">
    <property type="entry name" value="HAMP"/>
    <property type="match status" value="1"/>
</dbReference>
<evidence type="ECO:0000256" key="2">
    <source>
        <dbReference type="SAM" id="Coils"/>
    </source>
</evidence>